<comment type="caution">
    <text evidence="2">The sequence shown here is derived from an EMBL/GenBank/DDBJ whole genome shotgun (WGS) entry which is preliminary data.</text>
</comment>
<keyword evidence="1" id="KW-0812">Transmembrane</keyword>
<feature type="transmembrane region" description="Helical" evidence="1">
    <location>
        <begin position="122"/>
        <end position="140"/>
    </location>
</feature>
<evidence type="ECO:0000256" key="1">
    <source>
        <dbReference type="SAM" id="Phobius"/>
    </source>
</evidence>
<feature type="transmembrane region" description="Helical" evidence="1">
    <location>
        <begin position="37"/>
        <end position="58"/>
    </location>
</feature>
<keyword evidence="1" id="KW-1133">Transmembrane helix</keyword>
<organism evidence="2 3">
    <name type="scientific">Frankia nepalensis</name>
    <dbReference type="NCBI Taxonomy" id="1836974"/>
    <lineage>
        <taxon>Bacteria</taxon>
        <taxon>Bacillati</taxon>
        <taxon>Actinomycetota</taxon>
        <taxon>Actinomycetes</taxon>
        <taxon>Frankiales</taxon>
        <taxon>Frankiaceae</taxon>
        <taxon>Frankia</taxon>
    </lineage>
</organism>
<dbReference type="RefSeq" id="WP_203005790.1">
    <property type="nucleotide sequence ID" value="NZ_JADWYU010000156.1"/>
</dbReference>
<keyword evidence="3" id="KW-1185">Reference proteome</keyword>
<keyword evidence="1" id="KW-0472">Membrane</keyword>
<sequence>MEFVWDLIVFVHLLGMAAVVGGWLMQLRAAAPQVPAAVVYGAAVQVISGPALVGLASSGAVDHDVNNTKIGVKLLIALAVFVVAYLGRQRGDGAAAAPAMAGAPVADGAAPVAAGRLTGRTALHVAGGLAFVNVLIAVFWG</sequence>
<protein>
    <submittedName>
        <fullName evidence="2">Uncharacterized protein</fullName>
    </submittedName>
</protein>
<dbReference type="Proteomes" id="UP000604475">
    <property type="component" value="Unassembled WGS sequence"/>
</dbReference>
<evidence type="ECO:0000313" key="2">
    <source>
        <dbReference type="EMBL" id="MBL7632464.1"/>
    </source>
</evidence>
<feature type="transmembrane region" description="Helical" evidence="1">
    <location>
        <begin position="70"/>
        <end position="87"/>
    </location>
</feature>
<dbReference type="EMBL" id="JAEACQ010000328">
    <property type="protein sequence ID" value="MBL7632464.1"/>
    <property type="molecule type" value="Genomic_DNA"/>
</dbReference>
<name>A0A937RPC9_9ACTN</name>
<accession>A0A937RPC9</accession>
<gene>
    <name evidence="2" type="ORF">I7412_35985</name>
</gene>
<reference evidence="2" key="1">
    <citation type="submission" date="2020-12" db="EMBL/GenBank/DDBJ databases">
        <title>Genomic characterization of non-nitrogen-fixing Frankia strains.</title>
        <authorList>
            <person name="Carlos-Shanley C."/>
            <person name="Guerra T."/>
            <person name="Hahn D."/>
        </authorList>
    </citation>
    <scope>NUCLEOTIDE SEQUENCE</scope>
    <source>
        <strain evidence="2">CN6</strain>
    </source>
</reference>
<proteinExistence type="predicted"/>
<feature type="transmembrane region" description="Helical" evidence="1">
    <location>
        <begin position="6"/>
        <end position="25"/>
    </location>
</feature>
<evidence type="ECO:0000313" key="3">
    <source>
        <dbReference type="Proteomes" id="UP000604475"/>
    </source>
</evidence>
<dbReference type="AlphaFoldDB" id="A0A937RPC9"/>